<dbReference type="SUPFAM" id="SSF55136">
    <property type="entry name" value="Probable bacterial effector-binding domain"/>
    <property type="match status" value="1"/>
</dbReference>
<evidence type="ECO:0000256" key="2">
    <source>
        <dbReference type="ARBA" id="ARBA00023125"/>
    </source>
</evidence>
<name>A0A5P8P1T4_9BACT</name>
<feature type="domain" description="HTH araC/xylS-type" evidence="4">
    <location>
        <begin position="14"/>
        <end position="111"/>
    </location>
</feature>
<dbReference type="AlphaFoldDB" id="A0A5P8P1T4"/>
<dbReference type="InterPro" id="IPR010499">
    <property type="entry name" value="AraC_E-bd"/>
</dbReference>
<dbReference type="Pfam" id="PF06445">
    <property type="entry name" value="GyrI-like"/>
    <property type="match status" value="1"/>
</dbReference>
<dbReference type="InterPro" id="IPR009057">
    <property type="entry name" value="Homeodomain-like_sf"/>
</dbReference>
<dbReference type="RefSeq" id="WP_152307581.1">
    <property type="nucleotide sequence ID" value="NZ_CP043617.1"/>
</dbReference>
<keyword evidence="2" id="KW-0238">DNA-binding</keyword>
<organism evidence="5 6">
    <name type="scientific">Sulfurimonas lithotrophica</name>
    <dbReference type="NCBI Taxonomy" id="2590022"/>
    <lineage>
        <taxon>Bacteria</taxon>
        <taxon>Pseudomonadati</taxon>
        <taxon>Campylobacterota</taxon>
        <taxon>Epsilonproteobacteria</taxon>
        <taxon>Campylobacterales</taxon>
        <taxon>Sulfurimonadaceae</taxon>
        <taxon>Sulfurimonas</taxon>
    </lineage>
</organism>
<dbReference type="SMART" id="SM00871">
    <property type="entry name" value="AraC_E_bind"/>
    <property type="match status" value="1"/>
</dbReference>
<evidence type="ECO:0000313" key="6">
    <source>
        <dbReference type="Proteomes" id="UP000326944"/>
    </source>
</evidence>
<reference evidence="5 6" key="1">
    <citation type="submission" date="2019-09" db="EMBL/GenBank/DDBJ databases">
        <title>Sulfurimonas gotlandica sp. nov., a chemoautotrophic and psychrotolerant epsilonproteobacterium isolated from a pelagic redoxcline, and an emended description of the genus Sulfurimonas.</title>
        <authorList>
            <person name="Wang S."/>
            <person name="Jiang L."/>
            <person name="Shao S."/>
        </authorList>
    </citation>
    <scope>NUCLEOTIDE SEQUENCE [LARGE SCALE GENOMIC DNA]</scope>
    <source>
        <strain evidence="5 6">GYSZ_1</strain>
    </source>
</reference>
<keyword evidence="1" id="KW-0805">Transcription regulation</keyword>
<dbReference type="InterPro" id="IPR020449">
    <property type="entry name" value="Tscrpt_reg_AraC-type_HTH"/>
</dbReference>
<dbReference type="InterPro" id="IPR018062">
    <property type="entry name" value="HTH_AraC-typ_CS"/>
</dbReference>
<evidence type="ECO:0000259" key="4">
    <source>
        <dbReference type="PROSITE" id="PS01124"/>
    </source>
</evidence>
<evidence type="ECO:0000256" key="1">
    <source>
        <dbReference type="ARBA" id="ARBA00023015"/>
    </source>
</evidence>
<dbReference type="PROSITE" id="PS01124">
    <property type="entry name" value="HTH_ARAC_FAMILY_2"/>
    <property type="match status" value="1"/>
</dbReference>
<dbReference type="KEGG" id="sulg:FJR48_07780"/>
<keyword evidence="6" id="KW-1185">Reference proteome</keyword>
<dbReference type="Gene3D" id="3.20.80.10">
    <property type="entry name" value="Regulatory factor, effector binding domain"/>
    <property type="match status" value="1"/>
</dbReference>
<accession>A0A5P8P1T4</accession>
<dbReference type="SMART" id="SM00342">
    <property type="entry name" value="HTH_ARAC"/>
    <property type="match status" value="1"/>
</dbReference>
<dbReference type="GO" id="GO:0003700">
    <property type="term" value="F:DNA-binding transcription factor activity"/>
    <property type="evidence" value="ECO:0007669"/>
    <property type="project" value="InterPro"/>
</dbReference>
<dbReference type="InterPro" id="IPR011256">
    <property type="entry name" value="Reg_factor_effector_dom_sf"/>
</dbReference>
<dbReference type="InterPro" id="IPR050908">
    <property type="entry name" value="SmbC-like"/>
</dbReference>
<dbReference type="Proteomes" id="UP000326944">
    <property type="component" value="Chromosome"/>
</dbReference>
<evidence type="ECO:0000256" key="3">
    <source>
        <dbReference type="ARBA" id="ARBA00023163"/>
    </source>
</evidence>
<protein>
    <submittedName>
        <fullName evidence="5">AraC family transcriptional regulator</fullName>
    </submittedName>
</protein>
<dbReference type="PANTHER" id="PTHR40055">
    <property type="entry name" value="TRANSCRIPTIONAL REGULATOR YGIV-RELATED"/>
    <property type="match status" value="1"/>
</dbReference>
<dbReference type="PANTHER" id="PTHR40055:SF1">
    <property type="entry name" value="TRANSCRIPTIONAL REGULATOR YGIV-RELATED"/>
    <property type="match status" value="1"/>
</dbReference>
<gene>
    <name evidence="5" type="ORF">FJR48_07780</name>
</gene>
<sequence length="275" mass="31776">MKKTTKDDYLQSIYKVIFYIEQNYSEDLTLEELSKVAGFSKYHFHRIFKSIVGENLSEYIRRVRLSSTTLKFKTNLNITQIAQISGYETNASFSKAFKNHFGITPKEFSKNAKKRKGDKMLKPKILNIDPIDVLYARKTGDYRTSADEAWNVIVDFAYANDLSGKVKFRYGIAHDNPAIVESDKIRYDACLEINDKSIKPNGKIQAKQLSGGKYAVFMHNGSYEQLDKTYKNIGDWIVDSGVELRDEPQFQKYLDLDPREVEVQDLQTEIYVPIK</sequence>
<dbReference type="InterPro" id="IPR029442">
    <property type="entry name" value="GyrI-like"/>
</dbReference>
<dbReference type="EMBL" id="CP043617">
    <property type="protein sequence ID" value="QFR49634.1"/>
    <property type="molecule type" value="Genomic_DNA"/>
</dbReference>
<evidence type="ECO:0000313" key="5">
    <source>
        <dbReference type="EMBL" id="QFR49634.1"/>
    </source>
</evidence>
<dbReference type="InterPro" id="IPR018060">
    <property type="entry name" value="HTH_AraC"/>
</dbReference>
<keyword evidence="3" id="KW-0804">Transcription</keyword>
<dbReference type="SUPFAM" id="SSF46689">
    <property type="entry name" value="Homeodomain-like"/>
    <property type="match status" value="2"/>
</dbReference>
<dbReference type="OrthoDB" id="5337216at2"/>
<dbReference type="Gene3D" id="1.10.10.60">
    <property type="entry name" value="Homeodomain-like"/>
    <property type="match status" value="2"/>
</dbReference>
<dbReference type="Pfam" id="PF12833">
    <property type="entry name" value="HTH_18"/>
    <property type="match status" value="1"/>
</dbReference>
<proteinExistence type="predicted"/>
<dbReference type="PROSITE" id="PS00041">
    <property type="entry name" value="HTH_ARAC_FAMILY_1"/>
    <property type="match status" value="1"/>
</dbReference>
<dbReference type="PRINTS" id="PR00032">
    <property type="entry name" value="HTHARAC"/>
</dbReference>
<dbReference type="GO" id="GO:0043565">
    <property type="term" value="F:sequence-specific DNA binding"/>
    <property type="evidence" value="ECO:0007669"/>
    <property type="project" value="InterPro"/>
</dbReference>